<name>A0ABQ5QQ02_9ACTN</name>
<gene>
    <name evidence="11" type="ORF">Pa4123_20040</name>
</gene>
<evidence type="ECO:0000256" key="2">
    <source>
        <dbReference type="ARBA" id="ARBA00022475"/>
    </source>
</evidence>
<evidence type="ECO:0000256" key="3">
    <source>
        <dbReference type="ARBA" id="ARBA00022692"/>
    </source>
</evidence>
<evidence type="ECO:0000259" key="10">
    <source>
        <dbReference type="Pfam" id="PF22599"/>
    </source>
</evidence>
<keyword evidence="6" id="KW-0811">Translocation</keyword>
<feature type="region of interest" description="Disordered" evidence="8">
    <location>
        <begin position="140"/>
        <end position="159"/>
    </location>
</feature>
<dbReference type="EMBL" id="BSDI01000007">
    <property type="protein sequence ID" value="GLH96730.1"/>
    <property type="molecule type" value="Genomic_DNA"/>
</dbReference>
<keyword evidence="7 9" id="KW-0472">Membrane</keyword>
<evidence type="ECO:0000256" key="6">
    <source>
        <dbReference type="ARBA" id="ARBA00023010"/>
    </source>
</evidence>
<proteinExistence type="predicted"/>
<organism evidence="11 12">
    <name type="scientific">Phytohabitans aurantiacus</name>
    <dbReference type="NCBI Taxonomy" id="3016789"/>
    <lineage>
        <taxon>Bacteria</taxon>
        <taxon>Bacillati</taxon>
        <taxon>Actinomycetota</taxon>
        <taxon>Actinomycetes</taxon>
        <taxon>Micromonosporales</taxon>
        <taxon>Micromonosporaceae</taxon>
    </lineage>
</organism>
<keyword evidence="12" id="KW-1185">Reference proteome</keyword>
<feature type="transmembrane region" description="Helical" evidence="9">
    <location>
        <begin position="23"/>
        <end position="48"/>
    </location>
</feature>
<comment type="caution">
    <text evidence="11">The sequence shown here is derived from an EMBL/GenBank/DDBJ whole genome shotgun (WGS) entry which is preliminary data.</text>
</comment>
<evidence type="ECO:0000313" key="12">
    <source>
        <dbReference type="Proteomes" id="UP001144280"/>
    </source>
</evidence>
<reference evidence="11" key="1">
    <citation type="submission" date="2022-12" db="EMBL/GenBank/DDBJ databases">
        <title>New Phytohabitans aurantiacus sp. RD004123 nov., an actinomycete isolated from soil.</title>
        <authorList>
            <person name="Triningsih D.W."/>
            <person name="Harunari E."/>
            <person name="Igarashi Y."/>
        </authorList>
    </citation>
    <scope>NUCLEOTIDE SEQUENCE</scope>
    <source>
        <strain evidence="11">RD004123</strain>
    </source>
</reference>
<protein>
    <recommendedName>
        <fullName evidence="10">SecDF P1 head subdomain domain-containing protein</fullName>
    </recommendedName>
</protein>
<evidence type="ECO:0000256" key="4">
    <source>
        <dbReference type="ARBA" id="ARBA00022927"/>
    </source>
</evidence>
<dbReference type="Pfam" id="PF22599">
    <property type="entry name" value="SecDF_P1_head"/>
    <property type="match status" value="1"/>
</dbReference>
<dbReference type="InterPro" id="IPR022813">
    <property type="entry name" value="SecD/SecF_arch_bac"/>
</dbReference>
<keyword evidence="5 9" id="KW-1133">Transmembrane helix</keyword>
<dbReference type="RefSeq" id="WP_281894006.1">
    <property type="nucleotide sequence ID" value="NZ_BSDI01000007.1"/>
</dbReference>
<sequence>MSELPQPPPSPQQPPPSANSRNLLIVLGALGAAVLVTVVTCGIVGFVFRDRIFDLGDPGNTTLTVEAVTAGGGAPDRDALERTRDVLADRIEAAEFDRRSVEIDGDRRLVLTVDGTGKEDVLRSLAGTGDLRVRRVLGTVPDQSTGGAPAVRPDTGPVPSREEVAARLGSAYQIAQGIAAPGTLDPATTAALAPFASLTPAQVAALPPAMQYAVPTVTCPQLAARPAGSTAATDQLVACALAEQPTKHLLDVAKVSAEDIDGAEATLDKSTGEWIIMINFTGPGQQRWTDLTREAFTAGQGNNQIAIVLDDAVISAPEVLDVLTGSTQISGSFTRDSAMALAAQLDSEPLPLVLRPVD</sequence>
<dbReference type="Proteomes" id="UP001144280">
    <property type="component" value="Unassembled WGS sequence"/>
</dbReference>
<dbReference type="PANTHER" id="PTHR30081">
    <property type="entry name" value="PROTEIN-EXPORT MEMBRANE PROTEIN SEC"/>
    <property type="match status" value="1"/>
</dbReference>
<evidence type="ECO:0000256" key="8">
    <source>
        <dbReference type="SAM" id="MobiDB-lite"/>
    </source>
</evidence>
<evidence type="ECO:0000256" key="5">
    <source>
        <dbReference type="ARBA" id="ARBA00022989"/>
    </source>
</evidence>
<keyword evidence="2" id="KW-1003">Cell membrane</keyword>
<dbReference type="Gene3D" id="3.30.1360.200">
    <property type="match status" value="1"/>
</dbReference>
<keyword evidence="4" id="KW-0653">Protein transport</keyword>
<keyword evidence="1" id="KW-0813">Transport</keyword>
<dbReference type="InterPro" id="IPR054384">
    <property type="entry name" value="SecDF_P1_head"/>
</dbReference>
<feature type="domain" description="SecDF P1 head subdomain" evidence="10">
    <location>
        <begin position="248"/>
        <end position="351"/>
    </location>
</feature>
<evidence type="ECO:0000256" key="7">
    <source>
        <dbReference type="ARBA" id="ARBA00023136"/>
    </source>
</evidence>
<keyword evidence="3 9" id="KW-0812">Transmembrane</keyword>
<evidence type="ECO:0000256" key="1">
    <source>
        <dbReference type="ARBA" id="ARBA00022448"/>
    </source>
</evidence>
<evidence type="ECO:0000256" key="9">
    <source>
        <dbReference type="SAM" id="Phobius"/>
    </source>
</evidence>
<accession>A0ABQ5QQ02</accession>
<evidence type="ECO:0000313" key="11">
    <source>
        <dbReference type="EMBL" id="GLH96730.1"/>
    </source>
</evidence>
<dbReference type="PANTHER" id="PTHR30081:SF1">
    <property type="entry name" value="PROTEIN TRANSLOCASE SUBUNIT SECD"/>
    <property type="match status" value="1"/>
</dbReference>